<dbReference type="EMBL" id="JABXBU010002228">
    <property type="protein sequence ID" value="KAF8771318.1"/>
    <property type="molecule type" value="Genomic_DNA"/>
</dbReference>
<proteinExistence type="predicted"/>
<evidence type="ECO:0000313" key="1">
    <source>
        <dbReference type="EMBL" id="KAF8771318.1"/>
    </source>
</evidence>
<dbReference type="AlphaFoldDB" id="A0A8T0EJ06"/>
<reference evidence="1" key="2">
    <citation type="submission" date="2020-06" db="EMBL/GenBank/DDBJ databases">
        <authorList>
            <person name="Sheffer M."/>
        </authorList>
    </citation>
    <scope>NUCLEOTIDE SEQUENCE</scope>
</reference>
<sequence length="257" mass="29488">MARSMPELIFRRIRVEEHSRISHQALPPRRVTPTSLEITREYIAKSHLDIIQVITLKTTIASWAQALYCHQESSGEHTQIRKEYLAGNLCVEAGHLPNGLAVLSRAFTAALKYKVLQMKQAARTKMNTANEVCSPHSTVCFRLEQNSLLLSKNWMCLAMPSIDCRTIIEWIKTPEEDMGLDAGESPHLQTTFLLQCARCRRSLTTWSRCAARHTLRTPTSHITEMDITVTTRNQRHNCQHPRRYQVGISAKRNHTRY</sequence>
<organism evidence="1 2">
    <name type="scientific">Argiope bruennichi</name>
    <name type="common">Wasp spider</name>
    <name type="synonym">Aranea bruennichi</name>
    <dbReference type="NCBI Taxonomy" id="94029"/>
    <lineage>
        <taxon>Eukaryota</taxon>
        <taxon>Metazoa</taxon>
        <taxon>Ecdysozoa</taxon>
        <taxon>Arthropoda</taxon>
        <taxon>Chelicerata</taxon>
        <taxon>Arachnida</taxon>
        <taxon>Araneae</taxon>
        <taxon>Araneomorphae</taxon>
        <taxon>Entelegynae</taxon>
        <taxon>Araneoidea</taxon>
        <taxon>Araneidae</taxon>
        <taxon>Argiope</taxon>
    </lineage>
</organism>
<evidence type="ECO:0000313" key="2">
    <source>
        <dbReference type="Proteomes" id="UP000807504"/>
    </source>
</evidence>
<protein>
    <submittedName>
        <fullName evidence="1">Uncharacterized protein</fullName>
    </submittedName>
</protein>
<dbReference type="Proteomes" id="UP000807504">
    <property type="component" value="Unassembled WGS sequence"/>
</dbReference>
<accession>A0A8T0EJ06</accession>
<gene>
    <name evidence="1" type="ORF">HNY73_018755</name>
</gene>
<reference evidence="1" key="1">
    <citation type="journal article" date="2020" name="bioRxiv">
        <title>Chromosome-level reference genome of the European wasp spider Argiope bruennichi: a resource for studies on range expansion and evolutionary adaptation.</title>
        <authorList>
            <person name="Sheffer M.M."/>
            <person name="Hoppe A."/>
            <person name="Krehenwinkel H."/>
            <person name="Uhl G."/>
            <person name="Kuss A.W."/>
            <person name="Jensen L."/>
            <person name="Jensen C."/>
            <person name="Gillespie R.G."/>
            <person name="Hoff K.J."/>
            <person name="Prost S."/>
        </authorList>
    </citation>
    <scope>NUCLEOTIDE SEQUENCE</scope>
</reference>
<keyword evidence="2" id="KW-1185">Reference proteome</keyword>
<comment type="caution">
    <text evidence="1">The sequence shown here is derived from an EMBL/GenBank/DDBJ whole genome shotgun (WGS) entry which is preliminary data.</text>
</comment>
<name>A0A8T0EJ06_ARGBR</name>